<keyword evidence="1" id="KW-1133">Transmembrane helix</keyword>
<dbReference type="AlphaFoldDB" id="A0A0E9TUX2"/>
<proteinExistence type="predicted"/>
<organism evidence="2">
    <name type="scientific">Anguilla anguilla</name>
    <name type="common">European freshwater eel</name>
    <name type="synonym">Muraena anguilla</name>
    <dbReference type="NCBI Taxonomy" id="7936"/>
    <lineage>
        <taxon>Eukaryota</taxon>
        <taxon>Metazoa</taxon>
        <taxon>Chordata</taxon>
        <taxon>Craniata</taxon>
        <taxon>Vertebrata</taxon>
        <taxon>Euteleostomi</taxon>
        <taxon>Actinopterygii</taxon>
        <taxon>Neopterygii</taxon>
        <taxon>Teleostei</taxon>
        <taxon>Anguilliformes</taxon>
        <taxon>Anguillidae</taxon>
        <taxon>Anguilla</taxon>
    </lineage>
</organism>
<keyword evidence="1" id="KW-0472">Membrane</keyword>
<evidence type="ECO:0000313" key="2">
    <source>
        <dbReference type="EMBL" id="JAH57484.1"/>
    </source>
</evidence>
<keyword evidence="1" id="KW-0812">Transmembrane</keyword>
<feature type="transmembrane region" description="Helical" evidence="1">
    <location>
        <begin position="24"/>
        <end position="45"/>
    </location>
</feature>
<sequence length="50" mass="6010">MHHKHTSEIKIHSQILTLNTLFELYIHCGYLYFILDITNVAFIWLQVHLT</sequence>
<name>A0A0E9TUX2_ANGAN</name>
<reference evidence="2" key="1">
    <citation type="submission" date="2014-11" db="EMBL/GenBank/DDBJ databases">
        <authorList>
            <person name="Amaro Gonzalez C."/>
        </authorList>
    </citation>
    <scope>NUCLEOTIDE SEQUENCE</scope>
</reference>
<dbReference type="EMBL" id="GBXM01051093">
    <property type="protein sequence ID" value="JAH57484.1"/>
    <property type="molecule type" value="Transcribed_RNA"/>
</dbReference>
<reference evidence="2" key="2">
    <citation type="journal article" date="2015" name="Fish Shellfish Immunol.">
        <title>Early steps in the European eel (Anguilla anguilla)-Vibrio vulnificus interaction in the gills: Role of the RtxA13 toxin.</title>
        <authorList>
            <person name="Callol A."/>
            <person name="Pajuelo D."/>
            <person name="Ebbesson L."/>
            <person name="Teles M."/>
            <person name="MacKenzie S."/>
            <person name="Amaro C."/>
        </authorList>
    </citation>
    <scope>NUCLEOTIDE SEQUENCE</scope>
</reference>
<evidence type="ECO:0000256" key="1">
    <source>
        <dbReference type="SAM" id="Phobius"/>
    </source>
</evidence>
<protein>
    <submittedName>
        <fullName evidence="2">Uncharacterized protein</fullName>
    </submittedName>
</protein>
<accession>A0A0E9TUX2</accession>